<reference evidence="5" key="1">
    <citation type="submission" date="2022-11" db="UniProtKB">
        <authorList>
            <consortium name="WormBaseParasite"/>
        </authorList>
    </citation>
    <scope>IDENTIFICATION</scope>
</reference>
<dbReference type="WBParaSite" id="jg11566">
    <property type="protein sequence ID" value="jg11566"/>
    <property type="gene ID" value="jg11566"/>
</dbReference>
<dbReference type="InterPro" id="IPR019384">
    <property type="entry name" value="FHIP"/>
</dbReference>
<sequence length="214" mass="23817">MAEQSDTDAPSLFKLNLNLKDGHAQLQKSASGGRGNGLLITCTDEKGPGLLLESLLSALDKLVERNFQTNLQLVAVLEMLLSYPQPVITSYLIYVDAIKSNAICRITNVLKNLKIRIDAYASSTEGFEEMLRRGIRHKISRAERYEKSDRHNDSGGRRTDRNTPSTVAPTTTSARAAFRFTHKAMESVDRLLCQMFAAYALQQTSALEYSKTTK</sequence>
<accession>A0A915CRY5</accession>
<comment type="similarity">
    <text evidence="1">Belongs to the FHIP family.</text>
</comment>
<evidence type="ECO:0000256" key="2">
    <source>
        <dbReference type="SAM" id="MobiDB-lite"/>
    </source>
</evidence>
<feature type="domain" description="FHF complex subunit HOOK-interacting protein C-terminal" evidence="3">
    <location>
        <begin position="49"/>
        <end position="136"/>
    </location>
</feature>
<keyword evidence="4" id="KW-1185">Reference proteome</keyword>
<evidence type="ECO:0000259" key="3">
    <source>
        <dbReference type="Pfam" id="PF19314"/>
    </source>
</evidence>
<feature type="compositionally biased region" description="Basic and acidic residues" evidence="2">
    <location>
        <begin position="142"/>
        <end position="161"/>
    </location>
</feature>
<dbReference type="Pfam" id="PF19314">
    <property type="entry name" value="DUF5917"/>
    <property type="match status" value="1"/>
</dbReference>
<proteinExistence type="inferred from homology"/>
<dbReference type="Proteomes" id="UP000887574">
    <property type="component" value="Unplaced"/>
</dbReference>
<dbReference type="AlphaFoldDB" id="A0A915CRY5"/>
<evidence type="ECO:0000313" key="5">
    <source>
        <dbReference type="WBParaSite" id="jg11566"/>
    </source>
</evidence>
<evidence type="ECO:0000313" key="4">
    <source>
        <dbReference type="Proteomes" id="UP000887574"/>
    </source>
</evidence>
<evidence type="ECO:0000256" key="1">
    <source>
        <dbReference type="ARBA" id="ARBA00024336"/>
    </source>
</evidence>
<name>A0A915CRY5_9BILA</name>
<dbReference type="InterPro" id="IPR045669">
    <property type="entry name" value="FHIP_C"/>
</dbReference>
<dbReference type="PANTHER" id="PTHR21705">
    <property type="entry name" value="RAI16 PROTEIN-RELATED"/>
    <property type="match status" value="1"/>
</dbReference>
<organism evidence="4 5">
    <name type="scientific">Ditylenchus dipsaci</name>
    <dbReference type="NCBI Taxonomy" id="166011"/>
    <lineage>
        <taxon>Eukaryota</taxon>
        <taxon>Metazoa</taxon>
        <taxon>Ecdysozoa</taxon>
        <taxon>Nematoda</taxon>
        <taxon>Chromadorea</taxon>
        <taxon>Rhabditida</taxon>
        <taxon>Tylenchina</taxon>
        <taxon>Tylenchomorpha</taxon>
        <taxon>Sphaerularioidea</taxon>
        <taxon>Anguinidae</taxon>
        <taxon>Anguininae</taxon>
        <taxon>Ditylenchus</taxon>
    </lineage>
</organism>
<dbReference type="PANTHER" id="PTHR21705:SF11">
    <property type="entry name" value="FHIP FAMILY PROTEIN CG3558"/>
    <property type="match status" value="1"/>
</dbReference>
<feature type="region of interest" description="Disordered" evidence="2">
    <location>
        <begin position="142"/>
        <end position="171"/>
    </location>
</feature>
<protein>
    <submittedName>
        <fullName evidence="5">FHF complex subunit HOOK-interacting protein C-terminal domain-containing protein</fullName>
    </submittedName>
</protein>